<protein>
    <recommendedName>
        <fullName evidence="2">DUF2382 domain-containing protein</fullName>
    </recommendedName>
</protein>
<keyword evidence="4" id="KW-1185">Reference proteome</keyword>
<dbReference type="OrthoDB" id="6658157at2"/>
<name>A0A1R4EFS5_9GAMM</name>
<feature type="compositionally biased region" description="Low complexity" evidence="1">
    <location>
        <begin position="1"/>
        <end position="19"/>
    </location>
</feature>
<feature type="domain" description="DUF2382" evidence="2">
    <location>
        <begin position="65"/>
        <end position="203"/>
    </location>
</feature>
<dbReference type="InterPro" id="IPR052967">
    <property type="entry name" value="Stress_Response_Assoc"/>
</dbReference>
<dbReference type="PANTHER" id="PTHR38463:SF1">
    <property type="entry name" value="STRESS RESPONSE PROTEIN YSNF"/>
    <property type="match status" value="1"/>
</dbReference>
<proteinExistence type="predicted"/>
<evidence type="ECO:0000313" key="3">
    <source>
        <dbReference type="EMBL" id="SJM37332.1"/>
    </source>
</evidence>
<reference evidence="4" key="1">
    <citation type="submission" date="2017-02" db="EMBL/GenBank/DDBJ databases">
        <authorList>
            <person name="Mornico D."/>
        </authorList>
    </citation>
    <scope>NUCLEOTIDE SEQUENCE [LARGE SCALE GENOMIC DNA]</scope>
</reference>
<evidence type="ECO:0000313" key="4">
    <source>
        <dbReference type="Proteomes" id="UP000188169"/>
    </source>
</evidence>
<dbReference type="Proteomes" id="UP000188169">
    <property type="component" value="Unassembled WGS sequence"/>
</dbReference>
<dbReference type="STRING" id="1945520.A1019T_01304"/>
<dbReference type="AlphaFoldDB" id="A0A1R4EFS5"/>
<evidence type="ECO:0000256" key="1">
    <source>
        <dbReference type="SAM" id="MobiDB-lite"/>
    </source>
</evidence>
<dbReference type="EMBL" id="FUGD01000081">
    <property type="protein sequence ID" value="SJM37332.1"/>
    <property type="molecule type" value="Genomic_DNA"/>
</dbReference>
<gene>
    <name evidence="3" type="ORF">A1019T_01304</name>
</gene>
<sequence length="217" mass="24384">MNPLSNNPNDNSHSNPNNSDHTHSTHSKAPQSQEQRLSQTASNPSVTDLSNTTSSEQKRTLVGNMELLEERAVVDKERLDVGKVTVTKQVRTKTVNIPVELVEEVMVIETEYYDADSRHLLTTTASEADLVRHIEPTLDSKPSITVNGKQVLLDQEPVEIVLSRQVAVIKKETYAVQDVAIEKSTHVHKDTFDVELKHEELDVAEEGFFDHEVRKPE</sequence>
<organism evidence="3 4">
    <name type="scientific">Psychrobacter pasteurii</name>
    <dbReference type="NCBI Taxonomy" id="1945520"/>
    <lineage>
        <taxon>Bacteria</taxon>
        <taxon>Pseudomonadati</taxon>
        <taxon>Pseudomonadota</taxon>
        <taxon>Gammaproteobacteria</taxon>
        <taxon>Moraxellales</taxon>
        <taxon>Moraxellaceae</taxon>
        <taxon>Psychrobacter</taxon>
    </lineage>
</organism>
<evidence type="ECO:0000259" key="2">
    <source>
        <dbReference type="Pfam" id="PF09557"/>
    </source>
</evidence>
<dbReference type="InterPro" id="IPR019060">
    <property type="entry name" value="DUF2382"/>
</dbReference>
<accession>A0A1R4EFS5</accession>
<feature type="compositionally biased region" description="Polar residues" evidence="1">
    <location>
        <begin position="28"/>
        <end position="55"/>
    </location>
</feature>
<dbReference type="RefSeq" id="WP_077448733.1">
    <property type="nucleotide sequence ID" value="NZ_FUGD01000081.1"/>
</dbReference>
<dbReference type="Pfam" id="PF09557">
    <property type="entry name" value="DUF2382"/>
    <property type="match status" value="1"/>
</dbReference>
<dbReference type="PANTHER" id="PTHR38463">
    <property type="entry name" value="STRESS RESPONSE PROTEIN YSNF"/>
    <property type="match status" value="1"/>
</dbReference>
<feature type="region of interest" description="Disordered" evidence="1">
    <location>
        <begin position="1"/>
        <end position="63"/>
    </location>
</feature>